<feature type="region of interest" description="Disordered" evidence="14">
    <location>
        <begin position="24"/>
        <end position="54"/>
    </location>
</feature>
<dbReference type="InterPro" id="IPR001025">
    <property type="entry name" value="BAH_dom"/>
</dbReference>
<feature type="compositionally biased region" description="Low complexity" evidence="14">
    <location>
        <begin position="311"/>
        <end position="320"/>
    </location>
</feature>
<evidence type="ECO:0000256" key="8">
    <source>
        <dbReference type="ARBA" id="ARBA00022842"/>
    </source>
</evidence>
<dbReference type="GO" id="GO:0003688">
    <property type="term" value="F:DNA replication origin binding"/>
    <property type="evidence" value="ECO:0007669"/>
    <property type="project" value="TreeGrafter"/>
</dbReference>
<dbReference type="Gene3D" id="2.30.30.490">
    <property type="match status" value="1"/>
</dbReference>
<dbReference type="GO" id="GO:0006270">
    <property type="term" value="P:DNA replication initiation"/>
    <property type="evidence" value="ECO:0007669"/>
    <property type="project" value="TreeGrafter"/>
</dbReference>
<dbReference type="Pfam" id="PF00004">
    <property type="entry name" value="AAA"/>
    <property type="match status" value="1"/>
</dbReference>
<keyword evidence="7 13" id="KW-0067">ATP-binding</keyword>
<dbReference type="Pfam" id="PF01426">
    <property type="entry name" value="BAH"/>
    <property type="match status" value="1"/>
</dbReference>
<accession>A0A9W6WE25</accession>
<comment type="subunit">
    <text evidence="12 13">ORC is composed of six subunits.</text>
</comment>
<dbReference type="Gene3D" id="3.40.50.300">
    <property type="entry name" value="P-loop containing nucleotide triphosphate hydrolases"/>
    <property type="match status" value="1"/>
</dbReference>
<dbReference type="FunFam" id="3.40.50.300:FF:000199">
    <property type="entry name" value="Origin recognition complex subunit 1"/>
    <property type="match status" value="1"/>
</dbReference>
<evidence type="ECO:0000259" key="15">
    <source>
        <dbReference type="PROSITE" id="PS51038"/>
    </source>
</evidence>
<feature type="compositionally biased region" description="Low complexity" evidence="14">
    <location>
        <begin position="44"/>
        <end position="54"/>
    </location>
</feature>
<dbReference type="GO" id="GO:0016887">
    <property type="term" value="F:ATP hydrolysis activity"/>
    <property type="evidence" value="ECO:0007669"/>
    <property type="project" value="InterPro"/>
</dbReference>
<sequence length="792" mass="91081">MAKTIKHLEGWQYSLLSEEDSNGASSILGNNDSTPIRRTRRLRGNASSGGSSNAGLILKRESDELEIRQGSYLLIENTAENEEFPNIGVVKEISFGTVDFIELKICWFIRQEQLVNKDTEKKNSSDEKEPIEENPKVKYGFKKNEIFITPFVDKIKVNSILDKAIVLSEKNFAEIIIDDSNSDSTFLCRRVSDNTGSYFSNIIAWDDYFDILLKDSDAFYHAMKDLSVKPNIHSRSKSGTPFSSPQRKRGKINYKENDRESDNDQENDNEYRDNINNDQDNDDNADDIDDETSPRKRKYTPRQKKTKRTKSASASANSSPNKKRIDVKPKLKMPKLPQVIYKVQIQSDNSDTEINENTSSKQPGFKTTQVLRHAKKKLHTSFKLKTLPCREEQFEQIYTSLESAVEFQNGCCLYVSGTPGTGKTATIREVIKQLSANMLEEKNKKIFNFMEINGLKLMTPQSSYELLWEKLTKQRVSSVHAATLLEDYFHKKDKRRLPLIVLLDELDQVVTKNQTVMYNFFNWPSYENSKLIVIAVANTMDLPERLLTNKISSRLGLTRIQFPGYTFNQLGTIIKHRLEDLSRVYEGKLVITKDAIEFASRKVASVSGDARRSLLICVRAVEIAEMEFQDKTYEEKEQEDGKYTVTMSHIMKAVTETTTTPIASYLNSLSFMAKNFLIAFLQRKRRTGIAENKLGDVIDELQNQLTITLYNDLRKQLEEEDMNLTDIFYDDNSKLRVSGFSYIVKELEESGLLVRKYVYGERNKLLRLNISDDEILNSFKKDPFLKEIVYRS</sequence>
<evidence type="ECO:0000256" key="2">
    <source>
        <dbReference type="ARBA" id="ARBA00008398"/>
    </source>
</evidence>
<dbReference type="InterPro" id="IPR050311">
    <property type="entry name" value="ORC1/CDC6"/>
</dbReference>
<dbReference type="GO" id="GO:0005664">
    <property type="term" value="C:nuclear origin of replication recognition complex"/>
    <property type="evidence" value="ECO:0007669"/>
    <property type="project" value="TreeGrafter"/>
</dbReference>
<evidence type="ECO:0000256" key="3">
    <source>
        <dbReference type="ARBA" id="ARBA00019081"/>
    </source>
</evidence>
<evidence type="ECO:0000256" key="13">
    <source>
        <dbReference type="RuleBase" id="RU365058"/>
    </source>
</evidence>
<dbReference type="Proteomes" id="UP001165120">
    <property type="component" value="Unassembled WGS sequence"/>
</dbReference>
<dbReference type="PROSITE" id="PS51038">
    <property type="entry name" value="BAH"/>
    <property type="match status" value="1"/>
</dbReference>
<comment type="function">
    <text evidence="13">Component of the origin recognition complex (ORC) that binds origins of replication. DNA-binding is ATP-dependent, however specific DNA sequences that define origins of replication have not been identified so far. ORC is required to assemble the pre-replication complex necessary to initiate DNA replication.</text>
</comment>
<dbReference type="GO" id="GO:0005524">
    <property type="term" value="F:ATP binding"/>
    <property type="evidence" value="ECO:0007669"/>
    <property type="project" value="UniProtKB-KW"/>
</dbReference>
<dbReference type="SUPFAM" id="SSF82061">
    <property type="entry name" value="BAH domain"/>
    <property type="match status" value="1"/>
</dbReference>
<dbReference type="Gene3D" id="1.10.8.60">
    <property type="match status" value="1"/>
</dbReference>
<keyword evidence="4 13" id="KW-0235">DNA replication</keyword>
<evidence type="ECO:0000256" key="5">
    <source>
        <dbReference type="ARBA" id="ARBA00022723"/>
    </source>
</evidence>
<evidence type="ECO:0000256" key="14">
    <source>
        <dbReference type="SAM" id="MobiDB-lite"/>
    </source>
</evidence>
<dbReference type="GO" id="GO:0033314">
    <property type="term" value="P:mitotic DNA replication checkpoint signaling"/>
    <property type="evidence" value="ECO:0007669"/>
    <property type="project" value="TreeGrafter"/>
</dbReference>
<evidence type="ECO:0000256" key="6">
    <source>
        <dbReference type="ARBA" id="ARBA00022741"/>
    </source>
</evidence>
<comment type="caution">
    <text evidence="16">The sequence shown here is derived from an EMBL/GenBank/DDBJ whole genome shotgun (WGS) entry which is preliminary data.</text>
</comment>
<evidence type="ECO:0000256" key="1">
    <source>
        <dbReference type="ARBA" id="ARBA00004123"/>
    </source>
</evidence>
<feature type="compositionally biased region" description="Basic residues" evidence="14">
    <location>
        <begin position="295"/>
        <end position="310"/>
    </location>
</feature>
<gene>
    <name evidence="16" type="ORF">Cboi02_000003700</name>
</gene>
<feature type="compositionally biased region" description="Polar residues" evidence="14">
    <location>
        <begin position="24"/>
        <end position="36"/>
    </location>
</feature>
<protein>
    <recommendedName>
        <fullName evidence="3 13">Origin recognition complex subunit 1</fullName>
    </recommendedName>
</protein>
<evidence type="ECO:0000313" key="17">
    <source>
        <dbReference type="Proteomes" id="UP001165120"/>
    </source>
</evidence>
<dbReference type="InterPro" id="IPR043151">
    <property type="entry name" value="BAH_sf"/>
</dbReference>
<evidence type="ECO:0000256" key="12">
    <source>
        <dbReference type="ARBA" id="ARBA00062293"/>
    </source>
</evidence>
<evidence type="ECO:0000256" key="7">
    <source>
        <dbReference type="ARBA" id="ARBA00022840"/>
    </source>
</evidence>
<keyword evidence="5" id="KW-0479">Metal-binding</keyword>
<organism evidence="16 17">
    <name type="scientific">Candida boidinii</name>
    <name type="common">Yeast</name>
    <dbReference type="NCBI Taxonomy" id="5477"/>
    <lineage>
        <taxon>Eukaryota</taxon>
        <taxon>Fungi</taxon>
        <taxon>Dikarya</taxon>
        <taxon>Ascomycota</taxon>
        <taxon>Saccharomycotina</taxon>
        <taxon>Pichiomycetes</taxon>
        <taxon>Pichiales</taxon>
        <taxon>Pichiaceae</taxon>
        <taxon>Ogataea</taxon>
        <taxon>Ogataea/Candida clade</taxon>
    </lineage>
</organism>
<feature type="domain" description="BAH" evidence="15">
    <location>
        <begin position="65"/>
        <end position="203"/>
    </location>
</feature>
<comment type="similarity">
    <text evidence="2 13">Belongs to the ORC1 family.</text>
</comment>
<evidence type="ECO:0000256" key="9">
    <source>
        <dbReference type="ARBA" id="ARBA00023125"/>
    </source>
</evidence>
<dbReference type="Pfam" id="PF21312">
    <property type="entry name" value="WHD_ORC1"/>
    <property type="match status" value="1"/>
</dbReference>
<dbReference type="GO" id="GO:0003682">
    <property type="term" value="F:chromatin binding"/>
    <property type="evidence" value="ECO:0007669"/>
    <property type="project" value="InterPro"/>
</dbReference>
<reference evidence="16" key="1">
    <citation type="submission" date="2023-04" db="EMBL/GenBank/DDBJ databases">
        <title>Candida boidinii NBRC 10035.</title>
        <authorList>
            <person name="Ichikawa N."/>
            <person name="Sato H."/>
            <person name="Tonouchi N."/>
        </authorList>
    </citation>
    <scope>NUCLEOTIDE SEQUENCE</scope>
    <source>
        <strain evidence="16">NBRC 10035</strain>
    </source>
</reference>
<keyword evidence="8" id="KW-0460">Magnesium</keyword>
<keyword evidence="6 13" id="KW-0547">Nucleotide-binding</keyword>
<dbReference type="InterPro" id="IPR048867">
    <property type="entry name" value="WHD_ORC1"/>
</dbReference>
<dbReference type="FunFam" id="1.10.8.60:FF:000274">
    <property type="entry name" value="Origin recognition complex subunit 1"/>
    <property type="match status" value="1"/>
</dbReference>
<dbReference type="SUPFAM" id="SSF52540">
    <property type="entry name" value="P-loop containing nucleoside triphosphate hydrolases"/>
    <property type="match status" value="1"/>
</dbReference>
<proteinExistence type="inferred from homology"/>
<dbReference type="InterPro" id="IPR027417">
    <property type="entry name" value="P-loop_NTPase"/>
</dbReference>
<keyword evidence="10 13" id="KW-0539">Nucleus</keyword>
<dbReference type="EMBL" id="BSXN01000006">
    <property type="protein sequence ID" value="GME66572.1"/>
    <property type="molecule type" value="Genomic_DNA"/>
</dbReference>
<feature type="compositionally biased region" description="Basic and acidic residues" evidence="14">
    <location>
        <begin position="253"/>
        <end position="262"/>
    </location>
</feature>
<feature type="compositionally biased region" description="Acidic residues" evidence="14">
    <location>
        <begin position="279"/>
        <end position="291"/>
    </location>
</feature>
<keyword evidence="9 13" id="KW-0238">DNA-binding</keyword>
<evidence type="ECO:0000256" key="11">
    <source>
        <dbReference type="ARBA" id="ARBA00053599"/>
    </source>
</evidence>
<keyword evidence="17" id="KW-1185">Reference proteome</keyword>
<evidence type="ECO:0000256" key="10">
    <source>
        <dbReference type="ARBA" id="ARBA00023242"/>
    </source>
</evidence>
<evidence type="ECO:0000256" key="4">
    <source>
        <dbReference type="ARBA" id="ARBA00022705"/>
    </source>
</evidence>
<dbReference type="InterPro" id="IPR003959">
    <property type="entry name" value="ATPase_AAA_core"/>
</dbReference>
<dbReference type="PANTHER" id="PTHR10763">
    <property type="entry name" value="CELL DIVISION CONTROL PROTEIN 6-RELATED"/>
    <property type="match status" value="1"/>
</dbReference>
<dbReference type="AlphaFoldDB" id="A0A9W6WE25"/>
<evidence type="ECO:0000313" key="16">
    <source>
        <dbReference type="EMBL" id="GME66572.1"/>
    </source>
</evidence>
<feature type="region of interest" description="Disordered" evidence="14">
    <location>
        <begin position="231"/>
        <end position="328"/>
    </location>
</feature>
<comment type="function">
    <text evidence="11">Component of the origin recognition complex (ORC) that binds origins of replication. It has a role in both chromosomal replication and mating type transcriptional silencing. Binds to the ARS consensus sequence (ACS) of origins of replication in an ATP-dependent manner.</text>
</comment>
<dbReference type="GO" id="GO:0046872">
    <property type="term" value="F:metal ion binding"/>
    <property type="evidence" value="ECO:0007669"/>
    <property type="project" value="UniProtKB-KW"/>
</dbReference>
<comment type="subcellular location">
    <subcellularLocation>
        <location evidence="1 13">Nucleus</location>
    </subcellularLocation>
</comment>
<dbReference type="SMART" id="SM00439">
    <property type="entry name" value="BAH"/>
    <property type="match status" value="1"/>
</dbReference>
<dbReference type="InterPro" id="IPR041083">
    <property type="entry name" value="AAA_lid_10"/>
</dbReference>
<name>A0A9W6WE25_CANBO</name>
<dbReference type="Pfam" id="PF17872">
    <property type="entry name" value="AAA_lid_10"/>
    <property type="match status" value="1"/>
</dbReference>
<dbReference type="PANTHER" id="PTHR10763:SF23">
    <property type="entry name" value="ORIGIN RECOGNITION COMPLEX SUBUNIT 1"/>
    <property type="match status" value="1"/>
</dbReference>
<dbReference type="CDD" id="cd00009">
    <property type="entry name" value="AAA"/>
    <property type="match status" value="1"/>
</dbReference>